<evidence type="ECO:0000256" key="5">
    <source>
        <dbReference type="PIRSR" id="PIRSR625705-1"/>
    </source>
</evidence>
<comment type="catalytic activity">
    <reaction evidence="1">
        <text>Hydrolysis of terminal non-reducing N-acetyl-D-hexosamine residues in N-acetyl-beta-D-hexosaminides.</text>
        <dbReference type="EC" id="3.2.1.52"/>
    </reaction>
</comment>
<dbReference type="InterPro" id="IPR015883">
    <property type="entry name" value="Glyco_hydro_20_cat"/>
</dbReference>
<evidence type="ECO:0000259" key="6">
    <source>
        <dbReference type="Pfam" id="PF00728"/>
    </source>
</evidence>
<dbReference type="PANTHER" id="PTHR22600:SF57">
    <property type="entry name" value="BETA-N-ACETYLHEXOSAMINIDASE"/>
    <property type="match status" value="1"/>
</dbReference>
<dbReference type="Gene3D" id="3.20.20.80">
    <property type="entry name" value="Glycosidases"/>
    <property type="match status" value="1"/>
</dbReference>
<dbReference type="GO" id="GO:0004563">
    <property type="term" value="F:beta-N-acetylhexosaminidase activity"/>
    <property type="evidence" value="ECO:0007669"/>
    <property type="project" value="UniProtKB-EC"/>
</dbReference>
<evidence type="ECO:0000256" key="4">
    <source>
        <dbReference type="ARBA" id="ARBA00022801"/>
    </source>
</evidence>
<name>A0AAW5LKG0_MAMSC</name>
<dbReference type="EMBL" id="JANILD010000004">
    <property type="protein sequence ID" value="MCQ9303979.1"/>
    <property type="molecule type" value="Genomic_DNA"/>
</dbReference>
<accession>A0AAW5LKG0</accession>
<protein>
    <recommendedName>
        <fullName evidence="3">beta-N-acetylhexosaminidase</fullName>
        <ecNumber evidence="3">3.2.1.52</ecNumber>
    </recommendedName>
</protein>
<feature type="domain" description="Glycoside hydrolase family 20 catalytic" evidence="6">
    <location>
        <begin position="50"/>
        <end position="348"/>
    </location>
</feature>
<evidence type="ECO:0000313" key="7">
    <source>
        <dbReference type="EMBL" id="MCQ9303979.1"/>
    </source>
</evidence>
<dbReference type="PRINTS" id="PR00738">
    <property type="entry name" value="GLHYDRLASE20"/>
</dbReference>
<reference evidence="7" key="1">
    <citation type="submission" date="2022-07" db="EMBL/GenBank/DDBJ databases">
        <title>Bacterial species isolated from the porcine tonsil microbiota.</title>
        <authorList>
            <person name="Oliveira I.M.F."/>
        </authorList>
    </citation>
    <scope>NUCLEOTIDE SEQUENCE</scope>
    <source>
        <strain evidence="7">8QC2O2</strain>
    </source>
</reference>
<sequence>MKYINIHIKQFAYYTEKGDNMKSKILIALSVLLSFTVSNNEVQAENIQKGITIDIARKSYSLDTLKTIVKYIHDHNGQYLQLHFSDDENYAIESEYFDRKSFSNPYYLTKTEVKSLIEYSNDLNVMVIPDMDFPSHSKAFLSLIKQNDESLYHEIISDYSDNTLDFFSNHKAVDVTNRQIAEITELFKQPQFAEQQRIVLGGDEVAGGGAHQKSFIEYMNQIGDYAFQQGYEPQMWNDMVTYEGIKFLNNHYSILYWKQNEDSKSNLTVEDFDQYQFDVYNYNYYSLYFLPSKKFSQEDIKEQAEYIGWAYAYNKFYYNKNPYSEVNSQNVKGSALSFWGEHATDMTQEELINQEIPLIKAYFNIKK</sequence>
<organism evidence="7 8">
    <name type="scientific">Mammaliicoccus sciuri</name>
    <name type="common">Staphylococcus sciuri</name>
    <dbReference type="NCBI Taxonomy" id="1296"/>
    <lineage>
        <taxon>Bacteria</taxon>
        <taxon>Bacillati</taxon>
        <taxon>Bacillota</taxon>
        <taxon>Bacilli</taxon>
        <taxon>Bacillales</taxon>
        <taxon>Staphylococcaceae</taxon>
        <taxon>Mammaliicoccus</taxon>
    </lineage>
</organism>
<dbReference type="SUPFAM" id="SSF51445">
    <property type="entry name" value="(Trans)glycosidases"/>
    <property type="match status" value="1"/>
</dbReference>
<dbReference type="InterPro" id="IPR025705">
    <property type="entry name" value="Beta_hexosaminidase_sua/sub"/>
</dbReference>
<evidence type="ECO:0000256" key="1">
    <source>
        <dbReference type="ARBA" id="ARBA00001231"/>
    </source>
</evidence>
<dbReference type="Pfam" id="PF00728">
    <property type="entry name" value="Glyco_hydro_20"/>
    <property type="match status" value="1"/>
</dbReference>
<feature type="active site" description="Proton donor" evidence="5">
    <location>
        <position position="204"/>
    </location>
</feature>
<evidence type="ECO:0000313" key="8">
    <source>
        <dbReference type="Proteomes" id="UP001204068"/>
    </source>
</evidence>
<dbReference type="AlphaFoldDB" id="A0AAW5LKG0"/>
<dbReference type="GO" id="GO:0005975">
    <property type="term" value="P:carbohydrate metabolic process"/>
    <property type="evidence" value="ECO:0007669"/>
    <property type="project" value="InterPro"/>
</dbReference>
<comment type="similarity">
    <text evidence="2">Belongs to the glycosyl hydrolase 20 family.</text>
</comment>
<keyword evidence="4" id="KW-0378">Hydrolase</keyword>
<gene>
    <name evidence="7" type="ORF">NQ032_10250</name>
</gene>
<dbReference type="InterPro" id="IPR017853">
    <property type="entry name" value="GH"/>
</dbReference>
<dbReference type="GO" id="GO:0016020">
    <property type="term" value="C:membrane"/>
    <property type="evidence" value="ECO:0007669"/>
    <property type="project" value="TreeGrafter"/>
</dbReference>
<evidence type="ECO:0000256" key="3">
    <source>
        <dbReference type="ARBA" id="ARBA00012663"/>
    </source>
</evidence>
<evidence type="ECO:0000256" key="2">
    <source>
        <dbReference type="ARBA" id="ARBA00006285"/>
    </source>
</evidence>
<dbReference type="EC" id="3.2.1.52" evidence="3"/>
<proteinExistence type="inferred from homology"/>
<dbReference type="Proteomes" id="UP001204068">
    <property type="component" value="Unassembled WGS sequence"/>
</dbReference>
<comment type="caution">
    <text evidence="7">The sequence shown here is derived from an EMBL/GenBank/DDBJ whole genome shotgun (WGS) entry which is preliminary data.</text>
</comment>
<dbReference type="RefSeq" id="WP_257099552.1">
    <property type="nucleotide sequence ID" value="NZ_JANILD010000004.1"/>
</dbReference>
<dbReference type="GO" id="GO:0030203">
    <property type="term" value="P:glycosaminoglycan metabolic process"/>
    <property type="evidence" value="ECO:0007669"/>
    <property type="project" value="TreeGrafter"/>
</dbReference>
<dbReference type="PANTHER" id="PTHR22600">
    <property type="entry name" value="BETA-HEXOSAMINIDASE"/>
    <property type="match status" value="1"/>
</dbReference>